<comment type="caution">
    <text evidence="3">The sequence shown here is derived from an EMBL/GenBank/DDBJ whole genome shotgun (WGS) entry which is preliminary data.</text>
</comment>
<dbReference type="InterPro" id="IPR051122">
    <property type="entry name" value="SDR_DHRS6-like"/>
</dbReference>
<dbReference type="CDD" id="cd05233">
    <property type="entry name" value="SDR_c"/>
    <property type="match status" value="1"/>
</dbReference>
<comment type="similarity">
    <text evidence="1">Belongs to the short-chain dehydrogenases/reductases (SDR) family.</text>
</comment>
<dbReference type="InterPro" id="IPR036291">
    <property type="entry name" value="NAD(P)-bd_dom_sf"/>
</dbReference>
<name>A0A4S4FU52_9MICO</name>
<dbReference type="OrthoDB" id="4773823at2"/>
<reference evidence="3 4" key="1">
    <citation type="submission" date="2019-04" db="EMBL/GenBank/DDBJ databases">
        <authorList>
            <person name="Jiang L."/>
        </authorList>
    </citation>
    <scope>NUCLEOTIDE SEQUENCE [LARGE SCALE GENOMIC DNA]</scope>
    <source>
        <strain evidence="3 4">YIM 131861</strain>
    </source>
</reference>
<dbReference type="GO" id="GO:0016491">
    <property type="term" value="F:oxidoreductase activity"/>
    <property type="evidence" value="ECO:0007669"/>
    <property type="project" value="UniProtKB-KW"/>
</dbReference>
<dbReference type="SUPFAM" id="SSF51735">
    <property type="entry name" value="NAD(P)-binding Rossmann-fold domains"/>
    <property type="match status" value="1"/>
</dbReference>
<organism evidence="3 4">
    <name type="scientific">Orlajensenia flava</name>
    <dbReference type="NCBI Taxonomy" id="2565934"/>
    <lineage>
        <taxon>Bacteria</taxon>
        <taxon>Bacillati</taxon>
        <taxon>Actinomycetota</taxon>
        <taxon>Actinomycetes</taxon>
        <taxon>Micrococcales</taxon>
        <taxon>Microbacteriaceae</taxon>
        <taxon>Orlajensenia</taxon>
    </lineage>
</organism>
<keyword evidence="2" id="KW-0560">Oxidoreductase</keyword>
<evidence type="ECO:0000313" key="3">
    <source>
        <dbReference type="EMBL" id="THG33868.1"/>
    </source>
</evidence>
<proteinExistence type="inferred from homology"/>
<keyword evidence="4" id="KW-1185">Reference proteome</keyword>
<evidence type="ECO:0000313" key="4">
    <source>
        <dbReference type="Proteomes" id="UP000307380"/>
    </source>
</evidence>
<evidence type="ECO:0000256" key="2">
    <source>
        <dbReference type="ARBA" id="ARBA00023002"/>
    </source>
</evidence>
<dbReference type="InterPro" id="IPR002347">
    <property type="entry name" value="SDR_fam"/>
</dbReference>
<gene>
    <name evidence="3" type="ORF">E6C70_10500</name>
</gene>
<sequence>MGVEGRTIVIAGGTSASGRALAEVLLSFGASVVSVGSDAGRLTALAEELPGIRTELTDLTDEAAVSDLAQRVHSASGPIDGLVNLVGGWRGGGGLAGQSDADYRVLERSFAALRHTSRAFYDDLVASSAGRLVIISSTAVADPKPGGANYAAVKAASETWTKAVAAGFAKGGTAGASIYRVTALAGMERAIAASILNLWDRPAAEINGRDWVFGPS</sequence>
<dbReference type="Proteomes" id="UP000307380">
    <property type="component" value="Unassembled WGS sequence"/>
</dbReference>
<protein>
    <submittedName>
        <fullName evidence="3">SDR family oxidoreductase</fullName>
    </submittedName>
</protein>
<dbReference type="Gene3D" id="3.40.50.720">
    <property type="entry name" value="NAD(P)-binding Rossmann-like Domain"/>
    <property type="match status" value="1"/>
</dbReference>
<accession>A0A4S4FU52</accession>
<dbReference type="PANTHER" id="PTHR43477">
    <property type="entry name" value="DIHYDROANTICAPSIN 7-DEHYDROGENASE"/>
    <property type="match status" value="1"/>
</dbReference>
<dbReference type="RefSeq" id="WP_136424507.1">
    <property type="nucleotide sequence ID" value="NZ_SSSN01000007.1"/>
</dbReference>
<dbReference type="AlphaFoldDB" id="A0A4S4FU52"/>
<evidence type="ECO:0000256" key="1">
    <source>
        <dbReference type="ARBA" id="ARBA00006484"/>
    </source>
</evidence>
<dbReference type="EMBL" id="SSSN01000007">
    <property type="protein sequence ID" value="THG33868.1"/>
    <property type="molecule type" value="Genomic_DNA"/>
</dbReference>
<dbReference type="PRINTS" id="PR00081">
    <property type="entry name" value="GDHRDH"/>
</dbReference>
<dbReference type="Pfam" id="PF00106">
    <property type="entry name" value="adh_short"/>
    <property type="match status" value="1"/>
</dbReference>
<dbReference type="PANTHER" id="PTHR43477:SF1">
    <property type="entry name" value="DIHYDROANTICAPSIN 7-DEHYDROGENASE"/>
    <property type="match status" value="1"/>
</dbReference>